<evidence type="ECO:0000256" key="7">
    <source>
        <dbReference type="RuleBase" id="RU003707"/>
    </source>
</evidence>
<keyword evidence="3" id="KW-0276">Fatty acid metabolism</keyword>
<accession>A0ABM9LUE9</accession>
<dbReference type="Gene3D" id="3.90.226.10">
    <property type="entry name" value="2-enoyl-CoA Hydratase, Chain A, domain 1"/>
    <property type="match status" value="1"/>
</dbReference>
<gene>
    <name evidence="8" type="ORF">MU0053_002798</name>
</gene>
<dbReference type="PANTHER" id="PTHR11941">
    <property type="entry name" value="ENOYL-COA HYDRATASE-RELATED"/>
    <property type="match status" value="1"/>
</dbReference>
<dbReference type="InterPro" id="IPR018376">
    <property type="entry name" value="Enoyl-CoA_hyd/isom_CS"/>
</dbReference>
<evidence type="ECO:0000256" key="1">
    <source>
        <dbReference type="ARBA" id="ARBA00002994"/>
    </source>
</evidence>
<evidence type="ECO:0000256" key="2">
    <source>
        <dbReference type="ARBA" id="ARBA00005254"/>
    </source>
</evidence>
<evidence type="ECO:0000256" key="5">
    <source>
        <dbReference type="ARBA" id="ARBA00023709"/>
    </source>
</evidence>
<comment type="catalytic activity">
    <reaction evidence="6">
        <text>a 4-saturated-(3S)-3-hydroxyacyl-CoA = a (3E)-enoyl-CoA + H2O</text>
        <dbReference type="Rhea" id="RHEA:20724"/>
        <dbReference type="ChEBI" id="CHEBI:15377"/>
        <dbReference type="ChEBI" id="CHEBI:58521"/>
        <dbReference type="ChEBI" id="CHEBI:137480"/>
        <dbReference type="EC" id="4.2.1.17"/>
    </reaction>
</comment>
<comment type="similarity">
    <text evidence="2 7">Belongs to the enoyl-CoA hydratase/isomerase family.</text>
</comment>
<dbReference type="InterPro" id="IPR029045">
    <property type="entry name" value="ClpP/crotonase-like_dom_sf"/>
</dbReference>
<reference evidence="8 9" key="1">
    <citation type="submission" date="2023-08" db="EMBL/GenBank/DDBJ databases">
        <authorList>
            <person name="Folkvardsen B D."/>
            <person name="Norman A."/>
        </authorList>
    </citation>
    <scope>NUCLEOTIDE SEQUENCE [LARGE SCALE GENOMIC DNA]</scope>
    <source>
        <strain evidence="8 9">Mu0053</strain>
    </source>
</reference>
<name>A0ABM9LUE9_9MYCO</name>
<dbReference type="PANTHER" id="PTHR11941:SF54">
    <property type="entry name" value="ENOYL-COA HYDRATASE, MITOCHONDRIAL"/>
    <property type="match status" value="1"/>
</dbReference>
<evidence type="ECO:0000256" key="4">
    <source>
        <dbReference type="ARBA" id="ARBA00023098"/>
    </source>
</evidence>
<organism evidence="8 9">
    <name type="scientific">[Mycobacterium] burgundiense</name>
    <dbReference type="NCBI Taxonomy" id="3064286"/>
    <lineage>
        <taxon>Bacteria</taxon>
        <taxon>Bacillati</taxon>
        <taxon>Actinomycetota</taxon>
        <taxon>Actinomycetes</taxon>
        <taxon>Mycobacteriales</taxon>
        <taxon>Mycobacteriaceae</taxon>
        <taxon>Mycolicibacterium</taxon>
    </lineage>
</organism>
<evidence type="ECO:0000256" key="3">
    <source>
        <dbReference type="ARBA" id="ARBA00022832"/>
    </source>
</evidence>
<evidence type="ECO:0000313" key="8">
    <source>
        <dbReference type="EMBL" id="CAJ1504890.1"/>
    </source>
</evidence>
<evidence type="ECO:0000313" key="9">
    <source>
        <dbReference type="Proteomes" id="UP001190465"/>
    </source>
</evidence>
<protein>
    <submittedName>
        <fullName evidence="8">Enoyl-CoA hydratase/isomerase family protein</fullName>
    </submittedName>
</protein>
<proteinExistence type="inferred from homology"/>
<dbReference type="RefSeq" id="WP_308478247.1">
    <property type="nucleotide sequence ID" value="NZ_OY726397.1"/>
</dbReference>
<dbReference type="PROSITE" id="PS00166">
    <property type="entry name" value="ENOYL_COA_HYDRATASE"/>
    <property type="match status" value="1"/>
</dbReference>
<dbReference type="InterPro" id="IPR001753">
    <property type="entry name" value="Enoyl-CoA_hydra/iso"/>
</dbReference>
<keyword evidence="9" id="KW-1185">Reference proteome</keyword>
<dbReference type="EMBL" id="OY726397">
    <property type="protein sequence ID" value="CAJ1504890.1"/>
    <property type="molecule type" value="Genomic_DNA"/>
</dbReference>
<dbReference type="Pfam" id="PF00378">
    <property type="entry name" value="ECH_1"/>
    <property type="match status" value="1"/>
</dbReference>
<keyword evidence="4" id="KW-0443">Lipid metabolism</keyword>
<comment type="catalytic activity">
    <reaction evidence="5">
        <text>a (3S)-3-hydroxyacyl-CoA = a (2E)-enoyl-CoA + H2O</text>
        <dbReference type="Rhea" id="RHEA:16105"/>
        <dbReference type="ChEBI" id="CHEBI:15377"/>
        <dbReference type="ChEBI" id="CHEBI:57318"/>
        <dbReference type="ChEBI" id="CHEBI:58856"/>
        <dbReference type="EC" id="4.2.1.17"/>
    </reaction>
</comment>
<evidence type="ECO:0000256" key="6">
    <source>
        <dbReference type="ARBA" id="ARBA00023717"/>
    </source>
</evidence>
<comment type="function">
    <text evidence="1">Could possibly oxidize fatty acids using specific components.</text>
</comment>
<dbReference type="SUPFAM" id="SSF52096">
    <property type="entry name" value="ClpP/crotonase"/>
    <property type="match status" value="1"/>
</dbReference>
<dbReference type="CDD" id="cd06558">
    <property type="entry name" value="crotonase-like"/>
    <property type="match status" value="1"/>
</dbReference>
<sequence length="269" mass="28088">MTNNEIPSNGADSEVRYEVRDGAAWIILNRPAARNALSHELLGGVGAGLTRAAGDPAVRAVVIGAAGTAFCAGADLKRVGAMNDHDNVVGFLKAAAALFEQVAEHPQPVIAAVQGIAVAGGLELVLACDLVIATTDAVFSDGHARYGLFPAAGGATRLPRKIGPNRAKQLLFTAESWTAQRMYDAGLVNEVVPSDELEHSVSALVVRIARHSPLGITGMKRLVDDGSDRPLPEALALELAACTEYAQSVDFAEGLSAFGERREPKFIGA</sequence>
<dbReference type="Proteomes" id="UP001190465">
    <property type="component" value="Chromosome"/>
</dbReference>